<feature type="signal peptide" evidence="10">
    <location>
        <begin position="1"/>
        <end position="16"/>
    </location>
</feature>
<keyword evidence="4 9" id="KW-0812">Transmembrane</keyword>
<evidence type="ECO:0000313" key="12">
    <source>
        <dbReference type="EMBL" id="KAL3272687.1"/>
    </source>
</evidence>
<reference evidence="12 13" key="1">
    <citation type="journal article" date="2021" name="BMC Biol.">
        <title>Horizontally acquired antibacterial genes associated with adaptive radiation of ladybird beetles.</title>
        <authorList>
            <person name="Li H.S."/>
            <person name="Tang X.F."/>
            <person name="Huang Y.H."/>
            <person name="Xu Z.Y."/>
            <person name="Chen M.L."/>
            <person name="Du X.Y."/>
            <person name="Qiu B.Y."/>
            <person name="Chen P.T."/>
            <person name="Zhang W."/>
            <person name="Slipinski A."/>
            <person name="Escalona H.E."/>
            <person name="Waterhouse R.M."/>
            <person name="Zwick A."/>
            <person name="Pang H."/>
        </authorList>
    </citation>
    <scope>NUCLEOTIDE SEQUENCE [LARGE SCALE GENOMIC DNA]</scope>
    <source>
        <strain evidence="12">SYSU2018</strain>
    </source>
</reference>
<evidence type="ECO:0000256" key="7">
    <source>
        <dbReference type="ARBA" id="ARBA00023170"/>
    </source>
</evidence>
<dbReference type="SUPFAM" id="SSF53850">
    <property type="entry name" value="Periplasmic binding protein-like II"/>
    <property type="match status" value="1"/>
</dbReference>
<comment type="caution">
    <text evidence="12">The sequence shown here is derived from an EMBL/GenBank/DDBJ whole genome shotgun (WGS) entry which is preliminary data.</text>
</comment>
<feature type="transmembrane region" description="Helical" evidence="9">
    <location>
        <begin position="557"/>
        <end position="575"/>
    </location>
</feature>
<feature type="transmembrane region" description="Helical" evidence="9">
    <location>
        <begin position="361"/>
        <end position="382"/>
    </location>
</feature>
<feature type="chain" id="PRO_5044872305" description="Ionotropic glutamate receptor C-terminal domain-containing protein" evidence="10">
    <location>
        <begin position="17"/>
        <end position="580"/>
    </location>
</feature>
<feature type="domain" description="Ionotropic glutamate receptor C-terminal" evidence="11">
    <location>
        <begin position="304"/>
        <end position="565"/>
    </location>
</feature>
<dbReference type="PANTHER" id="PTHR42643">
    <property type="entry name" value="IONOTROPIC RECEPTOR 20A-RELATED"/>
    <property type="match status" value="1"/>
</dbReference>
<dbReference type="GO" id="GO:0005886">
    <property type="term" value="C:plasma membrane"/>
    <property type="evidence" value="ECO:0007669"/>
    <property type="project" value="UniProtKB-SubCell"/>
</dbReference>
<name>A0ABD2N2C2_9CUCU</name>
<keyword evidence="10" id="KW-0732">Signal</keyword>
<evidence type="ECO:0000256" key="3">
    <source>
        <dbReference type="ARBA" id="ARBA00022475"/>
    </source>
</evidence>
<dbReference type="Proteomes" id="UP001516400">
    <property type="component" value="Unassembled WGS sequence"/>
</dbReference>
<keyword evidence="5 9" id="KW-1133">Transmembrane helix</keyword>
<evidence type="ECO:0000313" key="13">
    <source>
        <dbReference type="Proteomes" id="UP001516400"/>
    </source>
</evidence>
<evidence type="ECO:0000259" key="11">
    <source>
        <dbReference type="Pfam" id="PF00060"/>
    </source>
</evidence>
<evidence type="ECO:0000256" key="1">
    <source>
        <dbReference type="ARBA" id="ARBA00004651"/>
    </source>
</evidence>
<dbReference type="Gene3D" id="1.10.287.70">
    <property type="match status" value="1"/>
</dbReference>
<evidence type="ECO:0000256" key="4">
    <source>
        <dbReference type="ARBA" id="ARBA00022692"/>
    </source>
</evidence>
<dbReference type="AlphaFoldDB" id="A0ABD2N2C2"/>
<evidence type="ECO:0000256" key="10">
    <source>
        <dbReference type="SAM" id="SignalP"/>
    </source>
</evidence>
<dbReference type="GO" id="GO:0050906">
    <property type="term" value="P:detection of stimulus involved in sensory perception"/>
    <property type="evidence" value="ECO:0007669"/>
    <property type="project" value="UniProtKB-ARBA"/>
</dbReference>
<gene>
    <name evidence="12" type="ORF">HHI36_014151</name>
</gene>
<keyword evidence="7" id="KW-0675">Receptor</keyword>
<organism evidence="12 13">
    <name type="scientific">Cryptolaemus montrouzieri</name>
    <dbReference type="NCBI Taxonomy" id="559131"/>
    <lineage>
        <taxon>Eukaryota</taxon>
        <taxon>Metazoa</taxon>
        <taxon>Ecdysozoa</taxon>
        <taxon>Arthropoda</taxon>
        <taxon>Hexapoda</taxon>
        <taxon>Insecta</taxon>
        <taxon>Pterygota</taxon>
        <taxon>Neoptera</taxon>
        <taxon>Endopterygota</taxon>
        <taxon>Coleoptera</taxon>
        <taxon>Polyphaga</taxon>
        <taxon>Cucujiformia</taxon>
        <taxon>Coccinelloidea</taxon>
        <taxon>Coccinellidae</taxon>
        <taxon>Scymninae</taxon>
        <taxon>Scymnini</taxon>
        <taxon>Cryptolaemus</taxon>
    </lineage>
</organism>
<evidence type="ECO:0000256" key="2">
    <source>
        <dbReference type="ARBA" id="ARBA00008685"/>
    </source>
</evidence>
<protein>
    <recommendedName>
        <fullName evidence="11">Ionotropic glutamate receptor C-terminal domain-containing protein</fullName>
    </recommendedName>
</protein>
<keyword evidence="3" id="KW-1003">Cell membrane</keyword>
<keyword evidence="8" id="KW-0325">Glycoprotein</keyword>
<dbReference type="Pfam" id="PF00060">
    <property type="entry name" value="Lig_chan"/>
    <property type="match status" value="1"/>
</dbReference>
<keyword evidence="6 9" id="KW-0472">Membrane</keyword>
<sequence length="580" mass="67177">MKLSIFLLILLEEVLSKNENLQGILFKIIQEGETLCFVNKNDSDIGNLVRSVSLHDLSISIYGFDFITFDVHCTSYILALGVLELGGNIDSLEFSRKFKSNSNILVVINDITHLDFSSIHQISLKQGFNIKVLEVKNQSDGSILQQSNELDFILYSTLEQKIFDTTVCPDDAYLILPSFNWDPLNELKKLNQSFQVVGFSCPPFVTFHDNNLTGLDVELIKLIFRNWPIHFRILNDTINPYNDLKLLLQNRTADMSSCSSWLTIELLIAKYGLSPYYHENCFSFVVHKPSRLPDATFMYQCFRLSLWCFIIFVICFVVVSMTIFQKICTEEKMDIEKIFILISSRLVGNSFKERLTSRSKVLKYILILWCLCSLIIITYYNAGLTSILQYPRVDLQVNSIKDMIKMSIYWLERKNVGIQSFLRTLGGIHDKIADLFIFEKDAATINSQLRTGKFAIRVEVLPGRGLRHHEVLDEYGRTHMKVLPGCFMKHYCVFVLQKNSPYHYFLSRKLLEVISYGFVDILFKKMIDKQHKKIVEGFFTVYIGDENNILSLSKIQGGFWLIMIGWLLAVIYFIYEKYCK</sequence>
<evidence type="ECO:0000256" key="8">
    <source>
        <dbReference type="ARBA" id="ARBA00023180"/>
    </source>
</evidence>
<comment type="similarity">
    <text evidence="2">Belongs to the glutamate-gated ion channel (TC 1.A.10.1) family.</text>
</comment>
<dbReference type="EMBL" id="JABFTP020000062">
    <property type="protein sequence ID" value="KAL3272687.1"/>
    <property type="molecule type" value="Genomic_DNA"/>
</dbReference>
<evidence type="ECO:0000256" key="6">
    <source>
        <dbReference type="ARBA" id="ARBA00023136"/>
    </source>
</evidence>
<accession>A0ABD2N2C2</accession>
<evidence type="ECO:0000256" key="9">
    <source>
        <dbReference type="SAM" id="Phobius"/>
    </source>
</evidence>
<dbReference type="InterPro" id="IPR052192">
    <property type="entry name" value="Insect_Ionotropic_Sensory_Rcpt"/>
</dbReference>
<comment type="subcellular location">
    <subcellularLocation>
        <location evidence="1">Cell membrane</location>
        <topology evidence="1">Multi-pass membrane protein</topology>
    </subcellularLocation>
</comment>
<feature type="transmembrane region" description="Helical" evidence="9">
    <location>
        <begin position="304"/>
        <end position="324"/>
    </location>
</feature>
<dbReference type="PANTHER" id="PTHR42643:SF24">
    <property type="entry name" value="IONOTROPIC RECEPTOR 60A"/>
    <property type="match status" value="1"/>
</dbReference>
<keyword evidence="13" id="KW-1185">Reference proteome</keyword>
<dbReference type="InterPro" id="IPR001320">
    <property type="entry name" value="Iontro_rcpt_C"/>
</dbReference>
<evidence type="ECO:0000256" key="5">
    <source>
        <dbReference type="ARBA" id="ARBA00022989"/>
    </source>
</evidence>
<proteinExistence type="inferred from homology"/>